<dbReference type="GO" id="GO:0009506">
    <property type="term" value="C:plasmodesma"/>
    <property type="evidence" value="ECO:0007669"/>
    <property type="project" value="TreeGrafter"/>
</dbReference>
<gene>
    <name evidence="4" type="ORF">CTI12_AA610650</name>
</gene>
<keyword evidence="1" id="KW-0547">Nucleotide-binding</keyword>
<dbReference type="GO" id="GO:0004714">
    <property type="term" value="F:transmembrane receptor protein tyrosine kinase activity"/>
    <property type="evidence" value="ECO:0007669"/>
    <property type="project" value="InterPro"/>
</dbReference>
<feature type="binding site" evidence="1">
    <location>
        <position position="144"/>
    </location>
    <ligand>
        <name>ATP</name>
        <dbReference type="ChEBI" id="CHEBI:30616"/>
    </ligand>
</feature>
<dbReference type="SUPFAM" id="SSF56112">
    <property type="entry name" value="Protein kinase-like (PK-like)"/>
    <property type="match status" value="1"/>
</dbReference>
<dbReference type="Proteomes" id="UP000245207">
    <property type="component" value="Unassembled WGS sequence"/>
</dbReference>
<dbReference type="InterPro" id="IPR001245">
    <property type="entry name" value="Ser-Thr/Tyr_kinase_cat_dom"/>
</dbReference>
<dbReference type="InterPro" id="IPR017441">
    <property type="entry name" value="Protein_kinase_ATP_BS"/>
</dbReference>
<keyword evidence="5" id="KW-1185">Reference proteome</keyword>
<dbReference type="AlphaFoldDB" id="A0A2U1KFD0"/>
<dbReference type="EMBL" id="PKPP01020250">
    <property type="protein sequence ID" value="PWA35313.1"/>
    <property type="molecule type" value="Genomic_DNA"/>
</dbReference>
<reference evidence="4 5" key="1">
    <citation type="journal article" date="2018" name="Mol. Plant">
        <title>The genome of Artemisia annua provides insight into the evolution of Asteraceae family and artemisinin biosynthesis.</title>
        <authorList>
            <person name="Shen Q."/>
            <person name="Zhang L."/>
            <person name="Liao Z."/>
            <person name="Wang S."/>
            <person name="Yan T."/>
            <person name="Shi P."/>
            <person name="Liu M."/>
            <person name="Fu X."/>
            <person name="Pan Q."/>
            <person name="Wang Y."/>
            <person name="Lv Z."/>
            <person name="Lu X."/>
            <person name="Zhang F."/>
            <person name="Jiang W."/>
            <person name="Ma Y."/>
            <person name="Chen M."/>
            <person name="Hao X."/>
            <person name="Li L."/>
            <person name="Tang Y."/>
            <person name="Lv G."/>
            <person name="Zhou Y."/>
            <person name="Sun X."/>
            <person name="Brodelius P.E."/>
            <person name="Rose J.K.C."/>
            <person name="Tang K."/>
        </authorList>
    </citation>
    <scope>NUCLEOTIDE SEQUENCE [LARGE SCALE GENOMIC DNA]</scope>
    <source>
        <strain evidence="5">cv. Huhao1</strain>
        <tissue evidence="4">Leaf</tissue>
    </source>
</reference>
<dbReference type="PROSITE" id="PS50011">
    <property type="entry name" value="PROTEIN_KINASE_DOM"/>
    <property type="match status" value="1"/>
</dbReference>
<dbReference type="Gene3D" id="1.10.510.10">
    <property type="entry name" value="Transferase(Phosphotransferase) domain 1"/>
    <property type="match status" value="1"/>
</dbReference>
<evidence type="ECO:0000313" key="4">
    <source>
        <dbReference type="EMBL" id="PWA35313.1"/>
    </source>
</evidence>
<evidence type="ECO:0000259" key="3">
    <source>
        <dbReference type="PROSITE" id="PS50011"/>
    </source>
</evidence>
<dbReference type="InterPro" id="IPR011009">
    <property type="entry name" value="Kinase-like_dom_sf"/>
</dbReference>
<name>A0A2U1KFD0_ARTAN</name>
<accession>A0A2U1KFD0</accession>
<dbReference type="OrthoDB" id="1745781at2759"/>
<dbReference type="PROSITE" id="PS00107">
    <property type="entry name" value="PROTEIN_KINASE_ATP"/>
    <property type="match status" value="1"/>
</dbReference>
<dbReference type="Gene3D" id="3.30.200.20">
    <property type="entry name" value="Phosphorylase Kinase, domain 1"/>
    <property type="match status" value="1"/>
</dbReference>
<comment type="caution">
    <text evidence="4">The sequence shown here is derived from an EMBL/GenBank/DDBJ whole genome shotgun (WGS) entry which is preliminary data.</text>
</comment>
<dbReference type="GO" id="GO:0005886">
    <property type="term" value="C:plasma membrane"/>
    <property type="evidence" value="ECO:0007669"/>
    <property type="project" value="TreeGrafter"/>
</dbReference>
<dbReference type="PANTHER" id="PTHR27003:SF471">
    <property type="entry name" value="VASCULAR ENDOTHELIAL GROWTH FACTOR RECEPTOR 2 (VEGFR2)-RELATED"/>
    <property type="match status" value="1"/>
</dbReference>
<feature type="compositionally biased region" description="Basic and acidic residues" evidence="2">
    <location>
        <begin position="9"/>
        <end position="23"/>
    </location>
</feature>
<feature type="region of interest" description="Disordered" evidence="2">
    <location>
        <begin position="1"/>
        <end position="23"/>
    </location>
</feature>
<protein>
    <submittedName>
        <fullName evidence="4">Myc-type, basic helix-loop-helix (BHLH) domain-containing protein</fullName>
    </submittedName>
</protein>
<sequence>MATRHHVERKLDEHMDPNPKEKIESQTLTTLSKITKKCLNQHMQRPSMDQILKELEEVLELHESKHKDLEPPANADEGTSSSRLKEDIECLEIPLSYIKLATNDFDEACLIGEGGYGEVYRADIRHLDFQGISTMAGRGTVAIKRIFNKEGQSKEEFFEEVDMLNSCKHQNIVSLLGISTEDPEMILVCEFA</sequence>
<evidence type="ECO:0000256" key="2">
    <source>
        <dbReference type="SAM" id="MobiDB-lite"/>
    </source>
</evidence>
<organism evidence="4 5">
    <name type="scientific">Artemisia annua</name>
    <name type="common">Sweet wormwood</name>
    <dbReference type="NCBI Taxonomy" id="35608"/>
    <lineage>
        <taxon>Eukaryota</taxon>
        <taxon>Viridiplantae</taxon>
        <taxon>Streptophyta</taxon>
        <taxon>Embryophyta</taxon>
        <taxon>Tracheophyta</taxon>
        <taxon>Spermatophyta</taxon>
        <taxon>Magnoliopsida</taxon>
        <taxon>eudicotyledons</taxon>
        <taxon>Gunneridae</taxon>
        <taxon>Pentapetalae</taxon>
        <taxon>asterids</taxon>
        <taxon>campanulids</taxon>
        <taxon>Asterales</taxon>
        <taxon>Asteraceae</taxon>
        <taxon>Asteroideae</taxon>
        <taxon>Anthemideae</taxon>
        <taxon>Artemisiinae</taxon>
        <taxon>Artemisia</taxon>
    </lineage>
</organism>
<dbReference type="InterPro" id="IPR000719">
    <property type="entry name" value="Prot_kinase_dom"/>
</dbReference>
<keyword evidence="1" id="KW-0067">ATP-binding</keyword>
<evidence type="ECO:0000313" key="5">
    <source>
        <dbReference type="Proteomes" id="UP000245207"/>
    </source>
</evidence>
<dbReference type="InterPro" id="IPR045272">
    <property type="entry name" value="ANXUR1/2-like"/>
</dbReference>
<proteinExistence type="predicted"/>
<dbReference type="PANTHER" id="PTHR27003">
    <property type="entry name" value="OS07G0166700 PROTEIN"/>
    <property type="match status" value="1"/>
</dbReference>
<dbReference type="Pfam" id="PF07714">
    <property type="entry name" value="PK_Tyr_Ser-Thr"/>
    <property type="match status" value="1"/>
</dbReference>
<dbReference type="GO" id="GO:0005524">
    <property type="term" value="F:ATP binding"/>
    <property type="evidence" value="ECO:0007669"/>
    <property type="project" value="UniProtKB-UniRule"/>
</dbReference>
<evidence type="ECO:0000256" key="1">
    <source>
        <dbReference type="PROSITE-ProRule" id="PRU10141"/>
    </source>
</evidence>
<feature type="domain" description="Protein kinase" evidence="3">
    <location>
        <begin position="105"/>
        <end position="192"/>
    </location>
</feature>
<dbReference type="STRING" id="35608.A0A2U1KFD0"/>